<feature type="non-terminal residue" evidence="3">
    <location>
        <position position="409"/>
    </location>
</feature>
<keyword evidence="4" id="KW-1185">Reference proteome</keyword>
<dbReference type="InterPro" id="IPR048382">
    <property type="entry name" value="BCAS3_WD40"/>
</dbReference>
<evidence type="ECO:0000259" key="2">
    <source>
        <dbReference type="Pfam" id="PF21034"/>
    </source>
</evidence>
<dbReference type="Gene3D" id="2.130.10.10">
    <property type="entry name" value="YVTN repeat-like/Quinoprotein amine dehydrogenase"/>
    <property type="match status" value="1"/>
</dbReference>
<dbReference type="GO" id="GO:0042594">
    <property type="term" value="P:response to starvation"/>
    <property type="evidence" value="ECO:0007669"/>
    <property type="project" value="TreeGrafter"/>
</dbReference>
<reference evidence="3 4" key="1">
    <citation type="submission" date="2015-09" db="EMBL/GenBank/DDBJ databases">
        <title>Draft genome of the parasitic nematode Teladorsagia circumcincta isolate WARC Sus (inbred).</title>
        <authorList>
            <person name="Mitreva M."/>
        </authorList>
    </citation>
    <scope>NUCLEOTIDE SEQUENCE [LARGE SCALE GENOMIC DNA]</scope>
    <source>
        <strain evidence="3 4">S</strain>
    </source>
</reference>
<dbReference type="GO" id="GO:0005737">
    <property type="term" value="C:cytoplasm"/>
    <property type="evidence" value="ECO:0007669"/>
    <property type="project" value="TreeGrafter"/>
</dbReference>
<sequence>ALSRTVTSSVTGGSGTKAGEVPMGIVTVVDLEREVEDNSEGCAIMAHFAAHNEPLATMAWSPDGRLLLTTDTSACVFNVFSILTHPFTPLLSAVQHLYRLRRGTTVAKVVSCAFSLDCRWVSICTNHGTCHVFAISPYGGKPSRRTHGEHFTNKESRFLRSAGLASGVEAQAVLPPRTRSQSGATPLSREHPCMWNRTMARSTANPRIGPYPPPVMLYSVKKIRPQMSASSLLALGKDLAPLALTAVGAGSGSKRRASVDLTKNNPDMPPPLQQGSPLLAWLLPDKTRSRVSRETDTWIPQVEVCTYSGPHRRLWMGPQFKFFEYREENTSAELMTPSESRHSLSSIKSIPVVIGGAGSSCANSEATRIECGSWASEVSMAMGDAVNASGSDISGQIADAMRDLELDDQ</sequence>
<dbReference type="GO" id="GO:0006914">
    <property type="term" value="P:autophagy"/>
    <property type="evidence" value="ECO:0007669"/>
    <property type="project" value="InterPro"/>
</dbReference>
<proteinExistence type="predicted"/>
<dbReference type="InterPro" id="IPR015943">
    <property type="entry name" value="WD40/YVTN_repeat-like_dom_sf"/>
</dbReference>
<accession>A0A2G9TPI6</accession>
<evidence type="ECO:0000256" key="1">
    <source>
        <dbReference type="SAM" id="MobiDB-lite"/>
    </source>
</evidence>
<dbReference type="InterPro" id="IPR036322">
    <property type="entry name" value="WD40_repeat_dom_sf"/>
</dbReference>
<feature type="region of interest" description="Disordered" evidence="1">
    <location>
        <begin position="251"/>
        <end position="276"/>
    </location>
</feature>
<dbReference type="PANTHER" id="PTHR13268:SF0">
    <property type="entry name" value="BCAS3 MICROTUBULE ASSOCIATED CELL MIGRATION FACTOR"/>
    <property type="match status" value="1"/>
</dbReference>
<feature type="domain" description="BCAS3 WD40" evidence="2">
    <location>
        <begin position="21"/>
        <end position="166"/>
    </location>
</feature>
<protein>
    <recommendedName>
        <fullName evidence="2">BCAS3 WD40 domain-containing protein</fullName>
    </recommendedName>
</protein>
<evidence type="ECO:0000313" key="3">
    <source>
        <dbReference type="EMBL" id="PIO59855.1"/>
    </source>
</evidence>
<gene>
    <name evidence="3" type="ORF">TELCIR_18669</name>
</gene>
<dbReference type="OrthoDB" id="25778at2759"/>
<dbReference type="EMBL" id="KZ356745">
    <property type="protein sequence ID" value="PIO59855.1"/>
    <property type="molecule type" value="Genomic_DNA"/>
</dbReference>
<dbReference type="PANTHER" id="PTHR13268">
    <property type="entry name" value="BREAST CARCINOMA AMPLIFIED SEQUENCE 3"/>
    <property type="match status" value="1"/>
</dbReference>
<feature type="non-terminal residue" evidence="3">
    <location>
        <position position="1"/>
    </location>
</feature>
<dbReference type="Pfam" id="PF21034">
    <property type="entry name" value="BCAS3_WD40"/>
    <property type="match status" value="1"/>
</dbReference>
<name>A0A2G9TPI6_TELCI</name>
<dbReference type="SUPFAM" id="SSF50978">
    <property type="entry name" value="WD40 repeat-like"/>
    <property type="match status" value="1"/>
</dbReference>
<organism evidence="3 4">
    <name type="scientific">Teladorsagia circumcincta</name>
    <name type="common">Brown stomach worm</name>
    <name type="synonym">Ostertagia circumcincta</name>
    <dbReference type="NCBI Taxonomy" id="45464"/>
    <lineage>
        <taxon>Eukaryota</taxon>
        <taxon>Metazoa</taxon>
        <taxon>Ecdysozoa</taxon>
        <taxon>Nematoda</taxon>
        <taxon>Chromadorea</taxon>
        <taxon>Rhabditida</taxon>
        <taxon>Rhabditina</taxon>
        <taxon>Rhabditomorpha</taxon>
        <taxon>Strongyloidea</taxon>
        <taxon>Trichostrongylidae</taxon>
        <taxon>Teladorsagia</taxon>
    </lineage>
</organism>
<dbReference type="Proteomes" id="UP000230423">
    <property type="component" value="Unassembled WGS sequence"/>
</dbReference>
<dbReference type="InterPro" id="IPR045142">
    <property type="entry name" value="BCAS3-like"/>
</dbReference>
<dbReference type="AlphaFoldDB" id="A0A2G9TPI6"/>
<evidence type="ECO:0000313" key="4">
    <source>
        <dbReference type="Proteomes" id="UP000230423"/>
    </source>
</evidence>